<dbReference type="KEGG" id="pprc:PFLCHA0_c36200"/>
<sequence>MGAIHVEGVLGGAVLRGDATGSRTRKVAWTCGAYSNGWIVGVFGAHIFTRFCGG</sequence>
<organism evidence="1 2">
    <name type="scientific">Pseudomonas protegens (strain DSM 19095 / LMG 27888 / CFBP 6595 / CHA0)</name>
    <dbReference type="NCBI Taxonomy" id="1124983"/>
    <lineage>
        <taxon>Bacteria</taxon>
        <taxon>Pseudomonadati</taxon>
        <taxon>Pseudomonadota</taxon>
        <taxon>Gammaproteobacteria</taxon>
        <taxon>Pseudomonadales</taxon>
        <taxon>Pseudomonadaceae</taxon>
        <taxon>Pseudomonas</taxon>
    </lineage>
</organism>
<dbReference type="HOGENOM" id="CLU_3047053_0_0_6"/>
<accession>A0A2C9EP17</accession>
<evidence type="ECO:0000313" key="2">
    <source>
        <dbReference type="Proteomes" id="UP000013940"/>
    </source>
</evidence>
<gene>
    <name evidence="1" type="ORF">PFLCHA0_c36200</name>
</gene>
<reference evidence="2" key="1">
    <citation type="journal article" date="2014" name="Genome Announc.">
        <title>Full-genome sequence of the plant growth-promoting bacterium Pseudomonas protegens CHA0.</title>
        <authorList>
            <person name="Jousset A."/>
            <person name="Schuldes J."/>
            <person name="Keel C."/>
            <person name="Maurhofer M."/>
            <person name="Daniel R."/>
            <person name="Scheu S."/>
            <person name="Thuermer A."/>
        </authorList>
    </citation>
    <scope>NUCLEOTIDE SEQUENCE [LARGE SCALE GENOMIC DNA]</scope>
    <source>
        <strain evidence="2">DSM 19095 / LMG 27888 / CFBP 6595 / CHA0</strain>
    </source>
</reference>
<dbReference type="Proteomes" id="UP000013940">
    <property type="component" value="Chromosome"/>
</dbReference>
<dbReference type="AlphaFoldDB" id="A0A2C9EP17"/>
<name>A0A2C9EP17_PSEPH</name>
<dbReference type="EMBL" id="CP003190">
    <property type="protein sequence ID" value="AGL85387.1"/>
    <property type="molecule type" value="Genomic_DNA"/>
</dbReference>
<proteinExistence type="predicted"/>
<evidence type="ECO:0000313" key="1">
    <source>
        <dbReference type="EMBL" id="AGL85387.1"/>
    </source>
</evidence>
<protein>
    <submittedName>
        <fullName evidence="1">Uncharacterized protein</fullName>
    </submittedName>
</protein>